<dbReference type="EMBL" id="CP108195">
    <property type="protein sequence ID" value="WTS14402.1"/>
    <property type="molecule type" value="Genomic_DNA"/>
</dbReference>
<gene>
    <name evidence="3" type="ORF">OHU69_27175</name>
</gene>
<protein>
    <submittedName>
        <fullName evidence="3">Uncharacterized protein</fullName>
    </submittedName>
</protein>
<feature type="region of interest" description="Disordered" evidence="1">
    <location>
        <begin position="1"/>
        <end position="60"/>
    </location>
</feature>
<evidence type="ECO:0000256" key="2">
    <source>
        <dbReference type="SAM" id="Phobius"/>
    </source>
</evidence>
<feature type="compositionally biased region" description="Low complexity" evidence="1">
    <location>
        <begin position="22"/>
        <end position="57"/>
    </location>
</feature>
<keyword evidence="2" id="KW-1133">Transmembrane helix</keyword>
<dbReference type="AlphaFoldDB" id="A0AAU1U925"/>
<name>A0AAU1U925_9ACTN</name>
<feature type="transmembrane region" description="Helical" evidence="2">
    <location>
        <begin position="70"/>
        <end position="91"/>
    </location>
</feature>
<sequence>MSETLQPAEEPQQAETPRLSEESQQAETPQPAEEPQQQDPVAAGSPQQPGLVPAEAAPPAPRDRRVLRAVLRWTAAVAVFGVIGAATAYGVTEQKRTDLPGLATESDGRWTYPAIEKPPLPAGSPAPFADANDSETHYADLRKLVLPQPRGATPDTALAGKDGWLPTSVYLDAYEKEARQDLGQQLKDDGLRQIAARGWTTPDGTRTRIYALRFTSAAFTRIVHADLTDNVASPADAPYADEEYGGWAEKVDIQYTKRNVFTEAKPYGRTAVRYAYIEAGDVIALVIQSGKASLPPRITFQQTVVLQSQLLG</sequence>
<evidence type="ECO:0000313" key="3">
    <source>
        <dbReference type="EMBL" id="WTS14402.1"/>
    </source>
</evidence>
<accession>A0AAU1U925</accession>
<reference evidence="3" key="1">
    <citation type="submission" date="2022-10" db="EMBL/GenBank/DDBJ databases">
        <title>The complete genomes of actinobacterial strains from the NBC collection.</title>
        <authorList>
            <person name="Joergensen T.S."/>
            <person name="Alvarez Arevalo M."/>
            <person name="Sterndorff E.B."/>
            <person name="Faurdal D."/>
            <person name="Vuksanovic O."/>
            <person name="Mourched A.-S."/>
            <person name="Charusanti P."/>
            <person name="Shaw S."/>
            <person name="Blin K."/>
            <person name="Weber T."/>
        </authorList>
    </citation>
    <scope>NUCLEOTIDE SEQUENCE</scope>
    <source>
        <strain evidence="3">NBC_00119</strain>
    </source>
</reference>
<keyword evidence="2" id="KW-0472">Membrane</keyword>
<evidence type="ECO:0000256" key="1">
    <source>
        <dbReference type="SAM" id="MobiDB-lite"/>
    </source>
</evidence>
<organism evidence="3">
    <name type="scientific">Streptomyces sp. NBC_00119</name>
    <dbReference type="NCBI Taxonomy" id="2975659"/>
    <lineage>
        <taxon>Bacteria</taxon>
        <taxon>Bacillati</taxon>
        <taxon>Actinomycetota</taxon>
        <taxon>Actinomycetes</taxon>
        <taxon>Kitasatosporales</taxon>
        <taxon>Streptomycetaceae</taxon>
        <taxon>Streptomyces</taxon>
    </lineage>
</organism>
<keyword evidence="2" id="KW-0812">Transmembrane</keyword>
<proteinExistence type="predicted"/>